<dbReference type="Pfam" id="PF00015">
    <property type="entry name" value="MCPsignal"/>
    <property type="match status" value="1"/>
</dbReference>
<dbReference type="EMBL" id="FOTK01000007">
    <property type="protein sequence ID" value="SFL61606.1"/>
    <property type="molecule type" value="Genomic_DNA"/>
</dbReference>
<feature type="domain" description="HAMP" evidence="12">
    <location>
        <begin position="315"/>
        <end position="368"/>
    </location>
</feature>
<keyword evidence="4 10" id="KW-0812">Transmembrane</keyword>
<dbReference type="RefSeq" id="WP_244537080.1">
    <property type="nucleotide sequence ID" value="NZ_FOTK01000007.1"/>
</dbReference>
<dbReference type="SMART" id="SM00304">
    <property type="entry name" value="HAMP"/>
    <property type="match status" value="1"/>
</dbReference>
<evidence type="ECO:0000259" key="11">
    <source>
        <dbReference type="PROSITE" id="PS50111"/>
    </source>
</evidence>
<evidence type="ECO:0000256" key="2">
    <source>
        <dbReference type="ARBA" id="ARBA00022475"/>
    </source>
</evidence>
<comment type="subcellular location">
    <subcellularLocation>
        <location evidence="1">Cell membrane</location>
        <topology evidence="1">Multi-pass membrane protein</topology>
    </subcellularLocation>
</comment>
<dbReference type="GO" id="GO:0006935">
    <property type="term" value="P:chemotaxis"/>
    <property type="evidence" value="ECO:0007669"/>
    <property type="project" value="UniProtKB-KW"/>
</dbReference>
<keyword evidence="2" id="KW-1003">Cell membrane</keyword>
<sequence>MSDLGGNASEPATLPHPRLGLAGRATLLILGIVCAVFVASSTYIYVVQAGALRGNVALTMTNLSASAAQSVGNWLRGKLDLTQLMAQEVVTVGPGAEASRVLGAPIALEAFLMNFFGRTDGFYTRMPKGEVKAGYDPRQRPWYKGVEAAKGPFLTEPYIGSSNGKLTITGAAPVVDETGTFLGVVGSDFDSDVLARMIGAVATGGNGYAYLVSGSGKLLIHPCTELIGKPLSELLSGPLPTIGEQVSETREGDRATLTVFARVPNLPASVDWYVALSLDKTAAFAPVERLALLLAAATLIALLVLGFVVGRLMTITVSRPLNRLVEALRRMSQGEIDAEIAEARRSDEIGMVGRAVESIKALVARKARDDAEAKRLADEAAAAERKRAMIALADSFERAVGSIVGMVSSSATELEATAQTLTASATQAAAQSTSVAAAAEEAATNVRTVAAAAQQLGSSVQEIAGQVEGSASLAQAAVGEADQTGQLVQDLAQAVSKIGDAVGLISSIAAQTNLLALNATIEAARAGEAGRGFAVVASEVKELAAQTARATEEITGLIGRIQGSTDHAAQAIGGIVTRIRDLNQVTGAVAAAVEEQGAATQEIVRNVGQAAGGTDEVTTNITGVAGAAEQTGAAAQQVLAAASELSRQSAQLTQEVAGFLYTVRAA</sequence>
<dbReference type="Gene3D" id="1.10.287.950">
    <property type="entry name" value="Methyl-accepting chemotaxis protein"/>
    <property type="match status" value="1"/>
</dbReference>
<dbReference type="Pfam" id="PF02743">
    <property type="entry name" value="dCache_1"/>
    <property type="match status" value="1"/>
</dbReference>
<keyword evidence="6 10" id="KW-0472">Membrane</keyword>
<evidence type="ECO:0000313" key="13">
    <source>
        <dbReference type="EMBL" id="SFL61606.1"/>
    </source>
</evidence>
<dbReference type="SUPFAM" id="SSF103190">
    <property type="entry name" value="Sensory domain-like"/>
    <property type="match status" value="1"/>
</dbReference>
<dbReference type="SMART" id="SM00283">
    <property type="entry name" value="MA"/>
    <property type="match status" value="1"/>
</dbReference>
<accession>A0A1I4J685</accession>
<dbReference type="STRING" id="582667.SAMN05192568_1007138"/>
<organism evidence="13 14">
    <name type="scientific">Methylobacterium pseudosasicola</name>
    <dbReference type="NCBI Taxonomy" id="582667"/>
    <lineage>
        <taxon>Bacteria</taxon>
        <taxon>Pseudomonadati</taxon>
        <taxon>Pseudomonadota</taxon>
        <taxon>Alphaproteobacteria</taxon>
        <taxon>Hyphomicrobiales</taxon>
        <taxon>Methylobacteriaceae</taxon>
        <taxon>Methylobacterium</taxon>
    </lineage>
</organism>
<keyword evidence="3" id="KW-0145">Chemotaxis</keyword>
<keyword evidence="5 10" id="KW-1133">Transmembrane helix</keyword>
<dbReference type="InterPro" id="IPR003660">
    <property type="entry name" value="HAMP_dom"/>
</dbReference>
<reference evidence="14" key="1">
    <citation type="submission" date="2016-10" db="EMBL/GenBank/DDBJ databases">
        <authorList>
            <person name="Varghese N."/>
            <person name="Submissions S."/>
        </authorList>
    </citation>
    <scope>NUCLEOTIDE SEQUENCE [LARGE SCALE GENOMIC DNA]</scope>
    <source>
        <strain evidence="14">BL36</strain>
    </source>
</reference>
<dbReference type="Gene3D" id="3.30.450.20">
    <property type="entry name" value="PAS domain"/>
    <property type="match status" value="2"/>
</dbReference>
<dbReference type="GO" id="GO:0004888">
    <property type="term" value="F:transmembrane signaling receptor activity"/>
    <property type="evidence" value="ECO:0007669"/>
    <property type="project" value="InterPro"/>
</dbReference>
<dbReference type="PANTHER" id="PTHR32089">
    <property type="entry name" value="METHYL-ACCEPTING CHEMOTAXIS PROTEIN MCPB"/>
    <property type="match status" value="1"/>
</dbReference>
<dbReference type="SUPFAM" id="SSF58104">
    <property type="entry name" value="Methyl-accepting chemotaxis protein (MCP) signaling domain"/>
    <property type="match status" value="1"/>
</dbReference>
<comment type="similarity">
    <text evidence="8">Belongs to the methyl-accepting chemotaxis (MCP) protein family.</text>
</comment>
<dbReference type="Proteomes" id="UP000199048">
    <property type="component" value="Unassembled WGS sequence"/>
</dbReference>
<dbReference type="Gene3D" id="1.10.8.500">
    <property type="entry name" value="HAMP domain in histidine kinase"/>
    <property type="match status" value="1"/>
</dbReference>
<dbReference type="PROSITE" id="PS50885">
    <property type="entry name" value="HAMP"/>
    <property type="match status" value="1"/>
</dbReference>
<evidence type="ECO:0000256" key="9">
    <source>
        <dbReference type="PROSITE-ProRule" id="PRU00284"/>
    </source>
</evidence>
<feature type="transmembrane region" description="Helical" evidence="10">
    <location>
        <begin position="25"/>
        <end position="46"/>
    </location>
</feature>
<dbReference type="InterPro" id="IPR004090">
    <property type="entry name" value="Chemotax_Me-accpt_rcpt"/>
</dbReference>
<dbReference type="AlphaFoldDB" id="A0A1I4J685"/>
<gene>
    <name evidence="13" type="ORF">SAMN05192568_1007138</name>
</gene>
<dbReference type="SUPFAM" id="SSF158472">
    <property type="entry name" value="HAMP domain-like"/>
    <property type="match status" value="1"/>
</dbReference>
<dbReference type="CDD" id="cd12913">
    <property type="entry name" value="PDC1_MCP_like"/>
    <property type="match status" value="1"/>
</dbReference>
<keyword evidence="14" id="KW-1185">Reference proteome</keyword>
<dbReference type="InterPro" id="IPR033479">
    <property type="entry name" value="dCache_1"/>
</dbReference>
<dbReference type="InterPro" id="IPR004089">
    <property type="entry name" value="MCPsignal_dom"/>
</dbReference>
<feature type="transmembrane region" description="Helical" evidence="10">
    <location>
        <begin position="290"/>
        <end position="313"/>
    </location>
</feature>
<dbReference type="PANTHER" id="PTHR32089:SF112">
    <property type="entry name" value="LYSOZYME-LIKE PROTEIN-RELATED"/>
    <property type="match status" value="1"/>
</dbReference>
<evidence type="ECO:0000259" key="12">
    <source>
        <dbReference type="PROSITE" id="PS50885"/>
    </source>
</evidence>
<dbReference type="GO" id="GO:0007165">
    <property type="term" value="P:signal transduction"/>
    <property type="evidence" value="ECO:0007669"/>
    <property type="project" value="UniProtKB-KW"/>
</dbReference>
<name>A0A1I4J685_9HYPH</name>
<evidence type="ECO:0000256" key="5">
    <source>
        <dbReference type="ARBA" id="ARBA00022989"/>
    </source>
</evidence>
<dbReference type="PROSITE" id="PS50111">
    <property type="entry name" value="CHEMOTAXIS_TRANSDUC_2"/>
    <property type="match status" value="1"/>
</dbReference>
<evidence type="ECO:0000256" key="6">
    <source>
        <dbReference type="ARBA" id="ARBA00023136"/>
    </source>
</evidence>
<dbReference type="PRINTS" id="PR00260">
    <property type="entry name" value="CHEMTRNSDUCR"/>
</dbReference>
<evidence type="ECO:0000313" key="14">
    <source>
        <dbReference type="Proteomes" id="UP000199048"/>
    </source>
</evidence>
<dbReference type="GO" id="GO:0005886">
    <property type="term" value="C:plasma membrane"/>
    <property type="evidence" value="ECO:0007669"/>
    <property type="project" value="UniProtKB-SubCell"/>
</dbReference>
<dbReference type="Pfam" id="PF00672">
    <property type="entry name" value="HAMP"/>
    <property type="match status" value="1"/>
</dbReference>
<evidence type="ECO:0000256" key="1">
    <source>
        <dbReference type="ARBA" id="ARBA00004651"/>
    </source>
</evidence>
<feature type="domain" description="Methyl-accepting transducer" evidence="11">
    <location>
        <begin position="410"/>
        <end position="646"/>
    </location>
</feature>
<evidence type="ECO:0000256" key="8">
    <source>
        <dbReference type="ARBA" id="ARBA00029447"/>
    </source>
</evidence>
<evidence type="ECO:0000256" key="3">
    <source>
        <dbReference type="ARBA" id="ARBA00022500"/>
    </source>
</evidence>
<evidence type="ECO:0000256" key="10">
    <source>
        <dbReference type="SAM" id="Phobius"/>
    </source>
</evidence>
<dbReference type="CDD" id="cd06225">
    <property type="entry name" value="HAMP"/>
    <property type="match status" value="1"/>
</dbReference>
<evidence type="ECO:0000256" key="7">
    <source>
        <dbReference type="ARBA" id="ARBA00023224"/>
    </source>
</evidence>
<dbReference type="CDD" id="cd12912">
    <property type="entry name" value="PDC2_MCP_like"/>
    <property type="match status" value="1"/>
</dbReference>
<keyword evidence="7 9" id="KW-0807">Transducer</keyword>
<proteinExistence type="inferred from homology"/>
<protein>
    <submittedName>
        <fullName evidence="13">Methyl-accepting chemotaxis sensory transducer with Cache sensor</fullName>
    </submittedName>
</protein>
<dbReference type="InterPro" id="IPR029151">
    <property type="entry name" value="Sensor-like_sf"/>
</dbReference>
<evidence type="ECO:0000256" key="4">
    <source>
        <dbReference type="ARBA" id="ARBA00022692"/>
    </source>
</evidence>